<evidence type="ECO:0000313" key="1">
    <source>
        <dbReference type="EMBL" id="EIM05899.1"/>
    </source>
</evidence>
<dbReference type="EMBL" id="AJYB01000046">
    <property type="protein sequence ID" value="EIM05899.1"/>
    <property type="molecule type" value="Genomic_DNA"/>
</dbReference>
<proteinExistence type="predicted"/>
<sequence length="324" mass="37537">MAWFSTTRWTDRDIVSLDVATKLIMSENESLANDGGVSYSNLEKEKAFEQNQTVTIDNRVFSYNVIEFSMNSITPGSTPIEARTQPIRGLIILYSDGNRVHYIINRNYDALKLLRKLLGYEGRNEILNNNLLFSDDIFMWFVKIVFSKENEFSFTGLNQNELALIINSIIGVRGETRDENRLSAQGDTVLNLISTLSFILESNLLKQIVLRTEYTGHENIEMRLNDKGVVAVETDSYSGNYEDLEDPKMKAQVLLLVYLEVIPKLLQVYFEEKDEEKWSLSEKDIFFNSVEKKLIERLQERKNEFRIEQMTLIPEIEQKEAGRL</sequence>
<reference evidence="1 2" key="1">
    <citation type="journal article" date="2012" name="J. Bacteriol.">
        <title>Genome Sequence of the Antarctic Psychrophile Bacterium Planococcus antarcticus DSM 14505.</title>
        <authorList>
            <person name="Margolles A."/>
            <person name="Gueimonde M."/>
            <person name="Sanchez B."/>
        </authorList>
    </citation>
    <scope>NUCLEOTIDE SEQUENCE [LARGE SCALE GENOMIC DNA]</scope>
    <source>
        <strain evidence="1 2">DSM 14505</strain>
    </source>
</reference>
<accession>A0AA87IK38</accession>
<comment type="caution">
    <text evidence="1">The sequence shown here is derived from an EMBL/GenBank/DDBJ whole genome shotgun (WGS) entry which is preliminary data.</text>
</comment>
<protein>
    <submittedName>
        <fullName evidence="1">Uncharacterized protein</fullName>
    </submittedName>
</protein>
<dbReference type="Proteomes" id="UP000004725">
    <property type="component" value="Unassembled WGS sequence"/>
</dbReference>
<organism evidence="1 2">
    <name type="scientific">Planococcus antarcticus DSM 14505</name>
    <dbReference type="NCBI Taxonomy" id="1185653"/>
    <lineage>
        <taxon>Bacteria</taxon>
        <taxon>Bacillati</taxon>
        <taxon>Bacillota</taxon>
        <taxon>Bacilli</taxon>
        <taxon>Bacillales</taxon>
        <taxon>Caryophanaceae</taxon>
        <taxon>Planococcus</taxon>
    </lineage>
</organism>
<name>A0AA87IK38_9BACL</name>
<evidence type="ECO:0000313" key="2">
    <source>
        <dbReference type="Proteomes" id="UP000004725"/>
    </source>
</evidence>
<gene>
    <name evidence="1" type="ORF">A1A1_13797</name>
</gene>
<dbReference type="AlphaFoldDB" id="A0AA87IK38"/>
<dbReference type="RefSeq" id="WP_006830719.1">
    <property type="nucleotide sequence ID" value="NZ_AJYB01000046.1"/>
</dbReference>